<dbReference type="OrthoDB" id="142556at2"/>
<dbReference type="Gene3D" id="2.40.110.10">
    <property type="entry name" value="Butyryl-CoA Dehydrogenase, subunit A, domain 2"/>
    <property type="match status" value="1"/>
</dbReference>
<dbReference type="Pfam" id="PF02771">
    <property type="entry name" value="Acyl-CoA_dh_N"/>
    <property type="match status" value="1"/>
</dbReference>
<dbReference type="AlphaFoldDB" id="A0A2K9LQZ1"/>
<dbReference type="InterPro" id="IPR046373">
    <property type="entry name" value="Acyl-CoA_Oxase/DH_mid-dom_sf"/>
</dbReference>
<dbReference type="Proteomes" id="UP000235116">
    <property type="component" value="Chromosome"/>
</dbReference>
<gene>
    <name evidence="14" type="ORF">Kalk_20970</name>
</gene>
<dbReference type="Pfam" id="PF02770">
    <property type="entry name" value="Acyl-CoA_dh_M"/>
    <property type="match status" value="1"/>
</dbReference>
<feature type="domain" description="Acyl-CoA dehydrogenase/oxidase C-terminal" evidence="11">
    <location>
        <begin position="246"/>
        <end position="392"/>
    </location>
</feature>
<evidence type="ECO:0000256" key="8">
    <source>
        <dbReference type="ARBA" id="ARBA00068311"/>
    </source>
</evidence>
<evidence type="ECO:0000256" key="6">
    <source>
        <dbReference type="ARBA" id="ARBA00052938"/>
    </source>
</evidence>
<keyword evidence="3 10" id="KW-0285">Flavoprotein</keyword>
<feature type="domain" description="Acyl-CoA dehydrogenase/oxidase N-terminal" evidence="13">
    <location>
        <begin position="10"/>
        <end position="118"/>
    </location>
</feature>
<evidence type="ECO:0000259" key="12">
    <source>
        <dbReference type="Pfam" id="PF02770"/>
    </source>
</evidence>
<reference evidence="15" key="1">
    <citation type="submission" date="2017-08" db="EMBL/GenBank/DDBJ databases">
        <title>Direct submision.</title>
        <authorList>
            <person name="Kim S.-J."/>
            <person name="Rhee S.-K."/>
        </authorList>
    </citation>
    <scope>NUCLEOTIDE SEQUENCE [LARGE SCALE GENOMIC DNA]</scope>
    <source>
        <strain evidence="15">GI5</strain>
    </source>
</reference>
<dbReference type="FunFam" id="2.40.110.10:FF:000002">
    <property type="entry name" value="Acyl-CoA dehydrogenase fadE12"/>
    <property type="match status" value="1"/>
</dbReference>
<evidence type="ECO:0000256" key="10">
    <source>
        <dbReference type="RuleBase" id="RU362125"/>
    </source>
</evidence>
<evidence type="ECO:0000256" key="3">
    <source>
        <dbReference type="ARBA" id="ARBA00022630"/>
    </source>
</evidence>
<keyword evidence="15" id="KW-1185">Reference proteome</keyword>
<dbReference type="GO" id="GO:0050660">
    <property type="term" value="F:flavin adenine dinucleotide binding"/>
    <property type="evidence" value="ECO:0007669"/>
    <property type="project" value="InterPro"/>
</dbReference>
<feature type="domain" description="Acyl-CoA oxidase/dehydrogenase middle" evidence="12">
    <location>
        <begin position="124"/>
        <end position="219"/>
    </location>
</feature>
<dbReference type="InterPro" id="IPR009100">
    <property type="entry name" value="AcylCoA_DH/oxidase_NM_dom_sf"/>
</dbReference>
<dbReference type="InterPro" id="IPR009075">
    <property type="entry name" value="AcylCo_DH/oxidase_C"/>
</dbReference>
<comment type="catalytic activity">
    <reaction evidence="6">
        <text>3-sulfinopropanoyl-CoA + H2O = propanoyl-CoA + sulfite + H(+)</text>
        <dbReference type="Rhea" id="RHEA:41624"/>
        <dbReference type="ChEBI" id="CHEBI:15377"/>
        <dbReference type="ChEBI" id="CHEBI:15378"/>
        <dbReference type="ChEBI" id="CHEBI:17359"/>
        <dbReference type="ChEBI" id="CHEBI:57392"/>
        <dbReference type="ChEBI" id="CHEBI:78349"/>
        <dbReference type="EC" id="3.13.1.4"/>
    </reaction>
    <physiologicalReaction direction="left-to-right" evidence="6">
        <dbReference type="Rhea" id="RHEA:41625"/>
    </physiologicalReaction>
</comment>
<name>A0A2K9LQZ1_9GAMM</name>
<protein>
    <recommendedName>
        <fullName evidence="8">3-sulfinopropanoyl-CoA desulfinase</fullName>
        <ecNumber evidence="7">3.13.1.4</ecNumber>
    </recommendedName>
    <alternativeName>
        <fullName evidence="9">3-sulfinopropionyl coenzyme A desulfinase</fullName>
    </alternativeName>
</protein>
<dbReference type="EMBL" id="CP022684">
    <property type="protein sequence ID" value="AUM14748.1"/>
    <property type="molecule type" value="Genomic_DNA"/>
</dbReference>
<evidence type="ECO:0000313" key="15">
    <source>
        <dbReference type="Proteomes" id="UP000235116"/>
    </source>
</evidence>
<dbReference type="PANTHER" id="PTHR43884">
    <property type="entry name" value="ACYL-COA DEHYDROGENASE"/>
    <property type="match status" value="1"/>
</dbReference>
<accession>A0A2K9LQZ1</accession>
<dbReference type="PROSITE" id="PS00073">
    <property type="entry name" value="ACYL_COA_DH_2"/>
    <property type="match status" value="1"/>
</dbReference>
<dbReference type="SUPFAM" id="SSF56645">
    <property type="entry name" value="Acyl-CoA dehydrogenase NM domain-like"/>
    <property type="match status" value="1"/>
</dbReference>
<dbReference type="Gene3D" id="1.10.540.10">
    <property type="entry name" value="Acyl-CoA dehydrogenase/oxidase, N-terminal domain"/>
    <property type="match status" value="1"/>
</dbReference>
<evidence type="ECO:0000313" key="14">
    <source>
        <dbReference type="EMBL" id="AUM14748.1"/>
    </source>
</evidence>
<dbReference type="InterPro" id="IPR037069">
    <property type="entry name" value="AcylCoA_DH/ox_N_sf"/>
</dbReference>
<evidence type="ECO:0000256" key="1">
    <source>
        <dbReference type="ARBA" id="ARBA00001974"/>
    </source>
</evidence>
<sequence length="400" mass="42980">MINLELPKKLQMAQNMSHQLASTVFRPIARKYDKIEHCDTPQELIPIGQMLKSMGMSSETGGKDSSSDSVKNGANMMQVLATGEMSWGCIGLMLSIPGLGLGNAAIQAVGTPEQKKKFGGLHCAMAITEPGCGSDSAAVKTSAVLDGDEWVLNGEKIFATAASRGDAVVVWATLDKHKGKAAIKSFVVEQGTPGMSIVRCEDKMGLRVSDTAAILFSDCRIPKDNILGSPEIADTAEARKKAFGGVMQTFDNTRPPVGAMAYGVARAALEITKDLLLKEGVELNYDRTINNSSALQAEMYRMEAELEAARLLILKAAWMADNKQPNSKQASMCKAKAGRVGNKITLKCVELCGSLGYGEELLVEKFARDSKILDIFEGTQQIQQLIIARNVLGKSSSELK</sequence>
<dbReference type="InterPro" id="IPR006091">
    <property type="entry name" value="Acyl-CoA_Oxase/DH_mid-dom"/>
</dbReference>
<dbReference type="InterPro" id="IPR013786">
    <property type="entry name" value="AcylCoA_DH/ox_N"/>
</dbReference>
<evidence type="ECO:0000256" key="5">
    <source>
        <dbReference type="ARBA" id="ARBA00023002"/>
    </source>
</evidence>
<evidence type="ECO:0000259" key="13">
    <source>
        <dbReference type="Pfam" id="PF02771"/>
    </source>
</evidence>
<dbReference type="EC" id="3.13.1.4" evidence="7"/>
<dbReference type="GO" id="GO:0003995">
    <property type="term" value="F:acyl-CoA dehydrogenase activity"/>
    <property type="evidence" value="ECO:0007669"/>
    <property type="project" value="InterPro"/>
</dbReference>
<evidence type="ECO:0000256" key="2">
    <source>
        <dbReference type="ARBA" id="ARBA00009347"/>
    </source>
</evidence>
<proteinExistence type="inferred from homology"/>
<evidence type="ECO:0000256" key="7">
    <source>
        <dbReference type="ARBA" id="ARBA00066461"/>
    </source>
</evidence>
<dbReference type="KEGG" id="kak:Kalk_20970"/>
<keyword evidence="4 10" id="KW-0274">FAD</keyword>
<evidence type="ECO:0000259" key="11">
    <source>
        <dbReference type="Pfam" id="PF00441"/>
    </source>
</evidence>
<dbReference type="SUPFAM" id="SSF47203">
    <property type="entry name" value="Acyl-CoA dehydrogenase C-terminal domain-like"/>
    <property type="match status" value="1"/>
</dbReference>
<keyword evidence="5 10" id="KW-0560">Oxidoreductase</keyword>
<dbReference type="Gene3D" id="1.20.140.10">
    <property type="entry name" value="Butyryl-CoA Dehydrogenase, subunit A, domain 3"/>
    <property type="match status" value="1"/>
</dbReference>
<dbReference type="PANTHER" id="PTHR43884:SF12">
    <property type="entry name" value="ISOVALERYL-COA DEHYDROGENASE, MITOCHONDRIAL-RELATED"/>
    <property type="match status" value="1"/>
</dbReference>
<organism evidence="14 15">
    <name type="scientific">Ketobacter alkanivorans</name>
    <dbReference type="NCBI Taxonomy" id="1917421"/>
    <lineage>
        <taxon>Bacteria</taxon>
        <taxon>Pseudomonadati</taxon>
        <taxon>Pseudomonadota</taxon>
        <taxon>Gammaproteobacteria</taxon>
        <taxon>Pseudomonadales</taxon>
        <taxon>Ketobacteraceae</taxon>
        <taxon>Ketobacter</taxon>
    </lineage>
</organism>
<dbReference type="InterPro" id="IPR006089">
    <property type="entry name" value="Acyl-CoA_DH_CS"/>
</dbReference>
<dbReference type="InterPro" id="IPR036250">
    <property type="entry name" value="AcylCo_DH-like_C"/>
</dbReference>
<evidence type="ECO:0000256" key="9">
    <source>
        <dbReference type="ARBA" id="ARBA00075603"/>
    </source>
</evidence>
<dbReference type="FunFam" id="1.20.140.10:FF:000004">
    <property type="entry name" value="Acyl-CoA dehydrogenase FadE25"/>
    <property type="match status" value="1"/>
</dbReference>
<comment type="similarity">
    <text evidence="2 10">Belongs to the acyl-CoA dehydrogenase family.</text>
</comment>
<comment type="cofactor">
    <cofactor evidence="1 10">
        <name>FAD</name>
        <dbReference type="ChEBI" id="CHEBI:57692"/>
    </cofactor>
</comment>
<dbReference type="Pfam" id="PF00441">
    <property type="entry name" value="Acyl-CoA_dh_1"/>
    <property type="match status" value="1"/>
</dbReference>
<evidence type="ECO:0000256" key="4">
    <source>
        <dbReference type="ARBA" id="ARBA00022827"/>
    </source>
</evidence>